<keyword evidence="4" id="KW-0460">Magnesium</keyword>
<dbReference type="GO" id="GO:0004540">
    <property type="term" value="F:RNA nuclease activity"/>
    <property type="evidence" value="ECO:0007669"/>
    <property type="project" value="InterPro"/>
</dbReference>
<evidence type="ECO:0000256" key="2">
    <source>
        <dbReference type="ARBA" id="ARBA00022723"/>
    </source>
</evidence>
<feature type="domain" description="S1 motif" evidence="7">
    <location>
        <begin position="37"/>
        <end position="141"/>
    </location>
</feature>
<dbReference type="InterPro" id="IPR004659">
    <property type="entry name" value="RNase_E/G"/>
</dbReference>
<evidence type="ECO:0000256" key="4">
    <source>
        <dbReference type="ARBA" id="ARBA00022842"/>
    </source>
</evidence>
<evidence type="ECO:0000313" key="9">
    <source>
        <dbReference type="Proteomes" id="UP000808349"/>
    </source>
</evidence>
<keyword evidence="6" id="KW-0175">Coiled coil</keyword>
<dbReference type="PANTHER" id="PTHR30001:SF0">
    <property type="entry name" value="RIBONUCLEASE G"/>
    <property type="match status" value="1"/>
</dbReference>
<organism evidence="8 9">
    <name type="scientific">Candidatus Defluviibacterium haderslevense</name>
    <dbReference type="NCBI Taxonomy" id="2981993"/>
    <lineage>
        <taxon>Bacteria</taxon>
        <taxon>Pseudomonadati</taxon>
        <taxon>Bacteroidota</taxon>
        <taxon>Saprospiria</taxon>
        <taxon>Saprospirales</taxon>
        <taxon>Saprospiraceae</taxon>
        <taxon>Candidatus Defluviibacterium</taxon>
    </lineage>
</organism>
<evidence type="ECO:0000313" key="8">
    <source>
        <dbReference type="EMBL" id="MBK9719090.1"/>
    </source>
</evidence>
<accession>A0A9D7SCF7</accession>
<keyword evidence="3" id="KW-0378">Hydrolase</keyword>
<keyword evidence="5" id="KW-0694">RNA-binding</keyword>
<dbReference type="Gene3D" id="2.40.50.140">
    <property type="entry name" value="Nucleic acid-binding proteins"/>
    <property type="match status" value="1"/>
</dbReference>
<dbReference type="SUPFAM" id="SSF50249">
    <property type="entry name" value="Nucleic acid-binding proteins"/>
    <property type="match status" value="1"/>
</dbReference>
<dbReference type="EMBL" id="JADKFW010000015">
    <property type="protein sequence ID" value="MBK9719090.1"/>
    <property type="molecule type" value="Genomic_DNA"/>
</dbReference>
<dbReference type="InterPro" id="IPR003029">
    <property type="entry name" value="S1_domain"/>
</dbReference>
<dbReference type="CDD" id="cd04453">
    <property type="entry name" value="S1_RNase_E"/>
    <property type="match status" value="1"/>
</dbReference>
<comment type="caution">
    <text evidence="8">The sequence shown here is derived from an EMBL/GenBank/DDBJ whole genome shotgun (WGS) entry which is preliminary data.</text>
</comment>
<dbReference type="PANTHER" id="PTHR30001">
    <property type="entry name" value="RIBONUCLEASE"/>
    <property type="match status" value="1"/>
</dbReference>
<feature type="coiled-coil region" evidence="6">
    <location>
        <begin position="330"/>
        <end position="357"/>
    </location>
</feature>
<evidence type="ECO:0000256" key="5">
    <source>
        <dbReference type="ARBA" id="ARBA00022884"/>
    </source>
</evidence>
<protein>
    <submittedName>
        <fullName evidence="8">Rne/Rng family ribonuclease</fullName>
    </submittedName>
</protein>
<evidence type="ECO:0000259" key="7">
    <source>
        <dbReference type="SMART" id="SM00316"/>
    </source>
</evidence>
<dbReference type="GO" id="GO:0046872">
    <property type="term" value="F:metal ion binding"/>
    <property type="evidence" value="ECO:0007669"/>
    <property type="project" value="UniProtKB-KW"/>
</dbReference>
<dbReference type="GO" id="GO:0016787">
    <property type="term" value="F:hydrolase activity"/>
    <property type="evidence" value="ECO:0007669"/>
    <property type="project" value="UniProtKB-KW"/>
</dbReference>
<evidence type="ECO:0000256" key="6">
    <source>
        <dbReference type="SAM" id="Coils"/>
    </source>
</evidence>
<dbReference type="Pfam" id="PF10150">
    <property type="entry name" value="RNase_E_G"/>
    <property type="match status" value="1"/>
</dbReference>
<reference evidence="8 9" key="1">
    <citation type="submission" date="2020-10" db="EMBL/GenBank/DDBJ databases">
        <title>Connecting structure to function with the recovery of over 1000 high-quality activated sludge metagenome-assembled genomes encoding full-length rRNA genes using long-read sequencing.</title>
        <authorList>
            <person name="Singleton C.M."/>
            <person name="Petriglieri F."/>
            <person name="Kristensen J.M."/>
            <person name="Kirkegaard R.H."/>
            <person name="Michaelsen T.Y."/>
            <person name="Andersen M.H."/>
            <person name="Karst S.M."/>
            <person name="Dueholm M.S."/>
            <person name="Nielsen P.H."/>
            <person name="Albertsen M."/>
        </authorList>
    </citation>
    <scope>NUCLEOTIDE SEQUENCE [LARGE SCALE GENOMIC DNA]</scope>
    <source>
        <strain evidence="8">Ribe_18-Q3-R11-54_BAT3C.373</strain>
    </source>
</reference>
<dbReference type="GO" id="GO:0005737">
    <property type="term" value="C:cytoplasm"/>
    <property type="evidence" value="ECO:0007669"/>
    <property type="project" value="TreeGrafter"/>
</dbReference>
<dbReference type="GO" id="GO:0003723">
    <property type="term" value="F:RNA binding"/>
    <property type="evidence" value="ECO:0007669"/>
    <property type="project" value="UniProtKB-KW"/>
</dbReference>
<proteinExistence type="predicted"/>
<evidence type="ECO:0000256" key="1">
    <source>
        <dbReference type="ARBA" id="ARBA00001946"/>
    </source>
</evidence>
<keyword evidence="2" id="KW-0479">Metal-binding</keyword>
<dbReference type="AlphaFoldDB" id="A0A9D7SCF7"/>
<gene>
    <name evidence="8" type="ORF">IPO85_16550</name>
</gene>
<comment type="cofactor">
    <cofactor evidence="1">
        <name>Mg(2+)</name>
        <dbReference type="ChEBI" id="CHEBI:18420"/>
    </cofactor>
</comment>
<dbReference type="NCBIfam" id="TIGR00757">
    <property type="entry name" value="RNaseEG"/>
    <property type="match status" value="1"/>
</dbReference>
<dbReference type="SMART" id="SM00316">
    <property type="entry name" value="S1"/>
    <property type="match status" value="1"/>
</dbReference>
<sequence>MEKELIISAHLGSVEIALLENKKLVELHKQKADTLYNVGDIFLGQVKKLMPGLNAAFVDIGHSKEAFLHYTDMGPVLNSVKKFTQEVIDGKYQGPLLDQFEIQPEILKNGKVGQVIDKRDLILVQILKEPISTKGHRLSCEITIPGRFIVLTPFNTSIAISKKIGSNEERERLVHLMGSIRPKNFGIVVRTAAEGKKVAELHEELNLLLNRWKVMQQQLYKARPPLKLLSEVDKASGIIRDLLTKNFTAIHVNDQEVYAGIKEYIQTNLPEKSHILQLHKGSKSIFETYGIKRQIKAAFGKTATLPSGAYVILDHTEAMHVIDVNSGPKVQKLDQDIAAMQVNVEAAEEIARQLRLRDIGGLIVIDFIDMKSNENKAELFKKMKEFMENDRSQHTILPLSKFGLMQITRQRERPEVSINTAEVCPCCSGTGKVNPTVLLVDAIERDMEFIMQTRPIKKPILAAHPFVIAYLKQGMWAYQRKWYFKYHKWFTLKEDMDMPLIQFTFFDGPEDEIRLNG</sequence>
<evidence type="ECO:0000256" key="3">
    <source>
        <dbReference type="ARBA" id="ARBA00022801"/>
    </source>
</evidence>
<dbReference type="GO" id="GO:0006364">
    <property type="term" value="P:rRNA processing"/>
    <property type="evidence" value="ECO:0007669"/>
    <property type="project" value="TreeGrafter"/>
</dbReference>
<name>A0A9D7SCF7_9BACT</name>
<dbReference type="InterPro" id="IPR012340">
    <property type="entry name" value="NA-bd_OB-fold"/>
</dbReference>
<dbReference type="Proteomes" id="UP000808349">
    <property type="component" value="Unassembled WGS sequence"/>
</dbReference>
<dbReference type="InterPro" id="IPR019307">
    <property type="entry name" value="RNA-bd_AU-1/RNase_E/G"/>
</dbReference>